<accession>A0ABS6QC79</accession>
<evidence type="ECO:0000313" key="5">
    <source>
        <dbReference type="EMBL" id="MBV4491770.1"/>
    </source>
</evidence>
<dbReference type="Proteomes" id="UP000609530">
    <property type="component" value="Unassembled WGS sequence"/>
</dbReference>
<dbReference type="SMART" id="SM00342">
    <property type="entry name" value="HTH_ARAC"/>
    <property type="match status" value="1"/>
</dbReference>
<dbReference type="Gene3D" id="3.40.50.880">
    <property type="match status" value="1"/>
</dbReference>
<dbReference type="InterPro" id="IPR002818">
    <property type="entry name" value="DJ-1/PfpI"/>
</dbReference>
<keyword evidence="2" id="KW-0238">DNA-binding</keyword>
<keyword evidence="6" id="KW-1185">Reference proteome</keyword>
<evidence type="ECO:0000259" key="4">
    <source>
        <dbReference type="PROSITE" id="PS01124"/>
    </source>
</evidence>
<dbReference type="Pfam" id="PF01965">
    <property type="entry name" value="DJ-1_PfpI"/>
    <property type="match status" value="1"/>
</dbReference>
<dbReference type="PROSITE" id="PS01124">
    <property type="entry name" value="HTH_ARAC_FAMILY_2"/>
    <property type="match status" value="1"/>
</dbReference>
<dbReference type="InterPro" id="IPR029062">
    <property type="entry name" value="Class_I_gatase-like"/>
</dbReference>
<keyword evidence="3" id="KW-0804">Transcription</keyword>
<dbReference type="InterPro" id="IPR018062">
    <property type="entry name" value="HTH_AraC-typ_CS"/>
</dbReference>
<dbReference type="InterPro" id="IPR018060">
    <property type="entry name" value="HTH_AraC"/>
</dbReference>
<dbReference type="PANTHER" id="PTHR43130">
    <property type="entry name" value="ARAC-FAMILY TRANSCRIPTIONAL REGULATOR"/>
    <property type="match status" value="1"/>
</dbReference>
<organism evidence="5 6">
    <name type="scientific">Pseudomonas oryzicola</name>
    <dbReference type="NCBI Taxonomy" id="485876"/>
    <lineage>
        <taxon>Bacteria</taxon>
        <taxon>Pseudomonadati</taxon>
        <taxon>Pseudomonadota</taxon>
        <taxon>Gammaproteobacteria</taxon>
        <taxon>Pseudomonadales</taxon>
        <taxon>Pseudomonadaceae</taxon>
        <taxon>Pseudomonas</taxon>
    </lineage>
</organism>
<dbReference type="CDD" id="cd03136">
    <property type="entry name" value="GATase1_AraC_ArgR_like"/>
    <property type="match status" value="1"/>
</dbReference>
<keyword evidence="1" id="KW-0805">Transcription regulation</keyword>
<dbReference type="Gene3D" id="1.10.10.60">
    <property type="entry name" value="Homeodomain-like"/>
    <property type="match status" value="1"/>
</dbReference>
<comment type="caution">
    <text evidence="5">The sequence shown here is derived from an EMBL/GenBank/DDBJ whole genome shotgun (WGS) entry which is preliminary data.</text>
</comment>
<dbReference type="PROSITE" id="PS00041">
    <property type="entry name" value="HTH_ARAC_FAMILY_1"/>
    <property type="match status" value="1"/>
</dbReference>
<evidence type="ECO:0000256" key="1">
    <source>
        <dbReference type="ARBA" id="ARBA00023015"/>
    </source>
</evidence>
<dbReference type="Pfam" id="PF12833">
    <property type="entry name" value="HTH_18"/>
    <property type="match status" value="1"/>
</dbReference>
<dbReference type="SUPFAM" id="SSF46689">
    <property type="entry name" value="Homeodomain-like"/>
    <property type="match status" value="2"/>
</dbReference>
<sequence>MSPDIRLLILPLPDFALLPFGAFLDKLRFSTDDEDYSQQRYCSWTVAGLTLDPVRSSSGAVVQVEALVSQLDLARFDYLVIFGGRNAMATAALAPHYKALLRQASKAGVKLLGVDNGVFLLAACGLLQGHKVVVHWRHEAEFRAAFPHLQVLPEQLYCIDGGRITCAGGTAVIDLAVALLSGACGRTRALKGLADMLVDDPRDSHHALRSLALGPGQGRQVQRAQALMRHHLGKPLAVERLAAELGLSRRQLDRQFHASHGMSAKAWWLEMRLQQARWRLLNSSHSLAQIADEVGLGDASYLSKCVRRRFACTALELRAGAREAGGALDGTGLAGDRG</sequence>
<evidence type="ECO:0000256" key="2">
    <source>
        <dbReference type="ARBA" id="ARBA00023125"/>
    </source>
</evidence>
<feature type="domain" description="HTH araC/xylS-type" evidence="4">
    <location>
        <begin position="222"/>
        <end position="320"/>
    </location>
</feature>
<protein>
    <submittedName>
        <fullName evidence="5">Helix-turn-helix domain-containing protein</fullName>
    </submittedName>
</protein>
<dbReference type="RefSeq" id="WP_186676542.1">
    <property type="nucleotide sequence ID" value="NZ_JABWRZ020000001.1"/>
</dbReference>
<reference evidence="5 6" key="1">
    <citation type="journal article" date="2020" name="Microorganisms">
        <title>Reliable Identification of Environmental Pseudomonas Isolates Using the rpoD Gene.</title>
        <authorList>
            <consortium name="The Broad Institute Genome Sequencing Platform"/>
            <person name="Girard L."/>
            <person name="Lood C."/>
            <person name="Rokni-Zadeh H."/>
            <person name="van Noort V."/>
            <person name="Lavigne R."/>
            <person name="De Mot R."/>
        </authorList>
    </citation>
    <scope>NUCLEOTIDE SEQUENCE [LARGE SCALE GENOMIC DNA]</scope>
    <source>
        <strain evidence="5 6">RD9SR1</strain>
    </source>
</reference>
<evidence type="ECO:0000313" key="6">
    <source>
        <dbReference type="Proteomes" id="UP000609530"/>
    </source>
</evidence>
<evidence type="ECO:0000256" key="3">
    <source>
        <dbReference type="ARBA" id="ARBA00023163"/>
    </source>
</evidence>
<dbReference type="PANTHER" id="PTHR43130:SF3">
    <property type="entry name" value="HTH-TYPE TRANSCRIPTIONAL REGULATOR RV1931C"/>
    <property type="match status" value="1"/>
</dbReference>
<gene>
    <name evidence="5" type="ORF">HU760_014330</name>
</gene>
<proteinExistence type="predicted"/>
<dbReference type="InterPro" id="IPR052158">
    <property type="entry name" value="INH-QAR"/>
</dbReference>
<dbReference type="SUPFAM" id="SSF52317">
    <property type="entry name" value="Class I glutamine amidotransferase-like"/>
    <property type="match status" value="1"/>
</dbReference>
<dbReference type="EMBL" id="JABWRZ020000001">
    <property type="protein sequence ID" value="MBV4491770.1"/>
    <property type="molecule type" value="Genomic_DNA"/>
</dbReference>
<name>A0ABS6QC79_9PSED</name>
<dbReference type="InterPro" id="IPR009057">
    <property type="entry name" value="Homeodomain-like_sf"/>
</dbReference>